<dbReference type="SMART" id="SM00478">
    <property type="entry name" value="ENDO3c"/>
    <property type="match status" value="1"/>
</dbReference>
<dbReference type="InterPro" id="IPR004035">
    <property type="entry name" value="Endouclease-III_FeS-bd_BS"/>
</dbReference>
<keyword evidence="14" id="KW-0540">Nuclease</keyword>
<feature type="binding site" evidence="12">
    <location>
        <position position="195"/>
    </location>
    <ligand>
        <name>[4Fe-4S] cluster</name>
        <dbReference type="ChEBI" id="CHEBI:49883"/>
    </ligand>
</feature>
<dbReference type="FunFam" id="1.10.1670.10:FF:000001">
    <property type="entry name" value="Endonuclease III"/>
    <property type="match status" value="1"/>
</dbReference>
<dbReference type="InterPro" id="IPR011257">
    <property type="entry name" value="DNA_glycosylase"/>
</dbReference>
<keyword evidence="7 12" id="KW-0411">Iron-sulfur</keyword>
<feature type="binding site" evidence="12">
    <location>
        <position position="204"/>
    </location>
    <ligand>
        <name>[4Fe-4S] cluster</name>
        <dbReference type="ChEBI" id="CHEBI:49883"/>
    </ligand>
</feature>
<evidence type="ECO:0000256" key="8">
    <source>
        <dbReference type="ARBA" id="ARBA00023125"/>
    </source>
</evidence>
<name>A0A9D1SAD2_9FIRM</name>
<keyword evidence="10 12" id="KW-0456">Lyase</keyword>
<evidence type="ECO:0000313" key="15">
    <source>
        <dbReference type="Proteomes" id="UP000824093"/>
    </source>
</evidence>
<dbReference type="Gene3D" id="1.10.340.30">
    <property type="entry name" value="Hypothetical protein, domain 2"/>
    <property type="match status" value="1"/>
</dbReference>
<dbReference type="Pfam" id="PF10576">
    <property type="entry name" value="EndIII_4Fe-2S"/>
    <property type="match status" value="1"/>
</dbReference>
<dbReference type="GO" id="GO:0006285">
    <property type="term" value="P:base-excision repair, AP site formation"/>
    <property type="evidence" value="ECO:0007669"/>
    <property type="project" value="TreeGrafter"/>
</dbReference>
<dbReference type="Proteomes" id="UP000824093">
    <property type="component" value="Unassembled WGS sequence"/>
</dbReference>
<evidence type="ECO:0000256" key="4">
    <source>
        <dbReference type="ARBA" id="ARBA00022763"/>
    </source>
</evidence>
<keyword evidence="8 12" id="KW-0238">DNA-binding</keyword>
<evidence type="ECO:0000256" key="2">
    <source>
        <dbReference type="ARBA" id="ARBA00022485"/>
    </source>
</evidence>
<dbReference type="CDD" id="cd00056">
    <property type="entry name" value="ENDO3c"/>
    <property type="match status" value="1"/>
</dbReference>
<dbReference type="SMART" id="SM00525">
    <property type="entry name" value="FES"/>
    <property type="match status" value="1"/>
</dbReference>
<dbReference type="GO" id="GO:0019104">
    <property type="term" value="F:DNA N-glycosylase activity"/>
    <property type="evidence" value="ECO:0007669"/>
    <property type="project" value="UniProtKB-UniRule"/>
</dbReference>
<keyword evidence="3 12" id="KW-0479">Metal-binding</keyword>
<evidence type="ECO:0000256" key="10">
    <source>
        <dbReference type="ARBA" id="ARBA00023239"/>
    </source>
</evidence>
<accession>A0A9D1SAD2</accession>
<dbReference type="InterPro" id="IPR000445">
    <property type="entry name" value="HhH_motif"/>
</dbReference>
<dbReference type="PANTHER" id="PTHR10359:SF18">
    <property type="entry name" value="ENDONUCLEASE III"/>
    <property type="match status" value="1"/>
</dbReference>
<keyword evidence="14" id="KW-0255">Endonuclease</keyword>
<sequence length="213" mass="23912">MKQIDAIKIIETLKQTYPDATCSLDFTTPFELVVAVMLSAQCTDERVNLTTPALFKRYPSIQAFADCDLSELENFIHPCGFYKNKAKNIKSTAQKIIKDYHGNVPNTMEELLTLPGVGRKSANVILLEVFHIATGIAVDTHAKRISNRLGLSNQSDPLKVEEDLLKQIPSKYLQDVNHLLVWFGRDTCTARNPKCDTCSVKSLCKAFHSRNTH</sequence>
<dbReference type="GO" id="GO:0140078">
    <property type="term" value="F:class I DNA-(apurinic or apyrimidinic site) endonuclease activity"/>
    <property type="evidence" value="ECO:0007669"/>
    <property type="project" value="UniProtKB-EC"/>
</dbReference>
<keyword evidence="2 12" id="KW-0004">4Fe-4S</keyword>
<dbReference type="Pfam" id="PF00633">
    <property type="entry name" value="HHH"/>
    <property type="match status" value="1"/>
</dbReference>
<dbReference type="InterPro" id="IPR003265">
    <property type="entry name" value="HhH-GPD_domain"/>
</dbReference>
<comment type="catalytic activity">
    <reaction evidence="12">
        <text>2'-deoxyribonucleotide-(2'-deoxyribose 5'-phosphate)-2'-deoxyribonucleotide-DNA = a 3'-end 2'-deoxyribonucleotide-(2,3-dehydro-2,3-deoxyribose 5'-phosphate)-DNA + a 5'-end 5'-phospho-2'-deoxyribonucleoside-DNA + H(+)</text>
        <dbReference type="Rhea" id="RHEA:66592"/>
        <dbReference type="Rhea" id="RHEA-COMP:13180"/>
        <dbReference type="Rhea" id="RHEA-COMP:16897"/>
        <dbReference type="Rhea" id="RHEA-COMP:17067"/>
        <dbReference type="ChEBI" id="CHEBI:15378"/>
        <dbReference type="ChEBI" id="CHEBI:136412"/>
        <dbReference type="ChEBI" id="CHEBI:157695"/>
        <dbReference type="ChEBI" id="CHEBI:167181"/>
        <dbReference type="EC" id="4.2.99.18"/>
    </reaction>
</comment>
<reference evidence="14" key="2">
    <citation type="journal article" date="2021" name="PeerJ">
        <title>Extensive microbial diversity within the chicken gut microbiome revealed by metagenomics and culture.</title>
        <authorList>
            <person name="Gilroy R."/>
            <person name="Ravi A."/>
            <person name="Getino M."/>
            <person name="Pursley I."/>
            <person name="Horton D.L."/>
            <person name="Alikhan N.F."/>
            <person name="Baker D."/>
            <person name="Gharbi K."/>
            <person name="Hall N."/>
            <person name="Watson M."/>
            <person name="Adriaenssens E.M."/>
            <person name="Foster-Nyarko E."/>
            <person name="Jarju S."/>
            <person name="Secka A."/>
            <person name="Antonio M."/>
            <person name="Oren A."/>
            <person name="Chaudhuri R.R."/>
            <person name="La Ragione R."/>
            <person name="Hildebrand F."/>
            <person name="Pallen M.J."/>
        </authorList>
    </citation>
    <scope>NUCLEOTIDE SEQUENCE</scope>
    <source>
        <strain evidence="14">CHK195-15760</strain>
    </source>
</reference>
<proteinExistence type="inferred from homology"/>
<dbReference type="SUPFAM" id="SSF48150">
    <property type="entry name" value="DNA-glycosylase"/>
    <property type="match status" value="1"/>
</dbReference>
<keyword evidence="5 12" id="KW-0378">Hydrolase</keyword>
<evidence type="ECO:0000256" key="11">
    <source>
        <dbReference type="ARBA" id="ARBA00023295"/>
    </source>
</evidence>
<dbReference type="GO" id="GO:0003677">
    <property type="term" value="F:DNA binding"/>
    <property type="evidence" value="ECO:0007669"/>
    <property type="project" value="UniProtKB-UniRule"/>
</dbReference>
<dbReference type="PIRSF" id="PIRSF001435">
    <property type="entry name" value="Nth"/>
    <property type="match status" value="1"/>
</dbReference>
<reference evidence="14" key="1">
    <citation type="submission" date="2020-10" db="EMBL/GenBank/DDBJ databases">
        <authorList>
            <person name="Gilroy R."/>
        </authorList>
    </citation>
    <scope>NUCLEOTIDE SEQUENCE</scope>
    <source>
        <strain evidence="14">CHK195-15760</strain>
    </source>
</reference>
<dbReference type="GO" id="GO:0046872">
    <property type="term" value="F:metal ion binding"/>
    <property type="evidence" value="ECO:0007669"/>
    <property type="project" value="UniProtKB-KW"/>
</dbReference>
<dbReference type="InterPro" id="IPR003651">
    <property type="entry name" value="Endonuclease3_FeS-loop_motif"/>
</dbReference>
<comment type="function">
    <text evidence="12">DNA repair enzyme that has both DNA N-glycosylase activity and AP-lyase activity. The DNA N-glycosylase activity releases various damaged pyrimidines from DNA by cleaving the N-glycosidic bond, leaving an AP (apurinic/apyrimidinic) site. The AP-lyase activity cleaves the phosphodiester bond 3' to the AP site by a beta-elimination, leaving a 3'-terminal unsaturated sugar and a product with a terminal 5'-phosphate.</text>
</comment>
<evidence type="ECO:0000313" key="14">
    <source>
        <dbReference type="EMBL" id="HIU52298.1"/>
    </source>
</evidence>
<dbReference type="HAMAP" id="MF_00942">
    <property type="entry name" value="Nth"/>
    <property type="match status" value="1"/>
</dbReference>
<dbReference type="InterPro" id="IPR005759">
    <property type="entry name" value="Nth"/>
</dbReference>
<dbReference type="NCBIfam" id="TIGR01083">
    <property type="entry name" value="nth"/>
    <property type="match status" value="1"/>
</dbReference>
<dbReference type="GO" id="GO:0051539">
    <property type="term" value="F:4 iron, 4 sulfur cluster binding"/>
    <property type="evidence" value="ECO:0007669"/>
    <property type="project" value="UniProtKB-UniRule"/>
</dbReference>
<comment type="caution">
    <text evidence="14">The sequence shown here is derived from an EMBL/GenBank/DDBJ whole genome shotgun (WGS) entry which is preliminary data.</text>
</comment>
<gene>
    <name evidence="12 14" type="primary">nth</name>
    <name evidence="14" type="ORF">IAB70_06790</name>
</gene>
<dbReference type="EC" id="4.2.99.18" evidence="12"/>
<dbReference type="PANTHER" id="PTHR10359">
    <property type="entry name" value="A/G-SPECIFIC ADENINE GLYCOSYLASE/ENDONUCLEASE III"/>
    <property type="match status" value="1"/>
</dbReference>
<dbReference type="InterPro" id="IPR023170">
    <property type="entry name" value="HhH_base_excis_C"/>
</dbReference>
<dbReference type="EMBL" id="DVNH01000050">
    <property type="protein sequence ID" value="HIU52298.1"/>
    <property type="molecule type" value="Genomic_DNA"/>
</dbReference>
<evidence type="ECO:0000256" key="9">
    <source>
        <dbReference type="ARBA" id="ARBA00023204"/>
    </source>
</evidence>
<comment type="similarity">
    <text evidence="1 12">Belongs to the Nth/MutY family.</text>
</comment>
<evidence type="ECO:0000256" key="1">
    <source>
        <dbReference type="ARBA" id="ARBA00008343"/>
    </source>
</evidence>
<keyword evidence="9 12" id="KW-0234">DNA repair</keyword>
<comment type="cofactor">
    <cofactor evidence="12">
        <name>[4Fe-4S] cluster</name>
        <dbReference type="ChEBI" id="CHEBI:49883"/>
    </cofactor>
    <text evidence="12">Binds 1 [4Fe-4S] cluster.</text>
</comment>
<dbReference type="FunFam" id="1.10.340.30:FF:000001">
    <property type="entry name" value="Endonuclease III"/>
    <property type="match status" value="1"/>
</dbReference>
<evidence type="ECO:0000256" key="5">
    <source>
        <dbReference type="ARBA" id="ARBA00022801"/>
    </source>
</evidence>
<dbReference type="Gene3D" id="1.10.1670.10">
    <property type="entry name" value="Helix-hairpin-Helix base-excision DNA repair enzymes (C-terminal)"/>
    <property type="match status" value="1"/>
</dbReference>
<evidence type="ECO:0000256" key="7">
    <source>
        <dbReference type="ARBA" id="ARBA00023014"/>
    </source>
</evidence>
<feature type="binding site" evidence="12">
    <location>
        <position position="188"/>
    </location>
    <ligand>
        <name>[4Fe-4S] cluster</name>
        <dbReference type="ChEBI" id="CHEBI:49883"/>
    </ligand>
</feature>
<evidence type="ECO:0000256" key="3">
    <source>
        <dbReference type="ARBA" id="ARBA00022723"/>
    </source>
</evidence>
<evidence type="ECO:0000256" key="6">
    <source>
        <dbReference type="ARBA" id="ARBA00023004"/>
    </source>
</evidence>
<evidence type="ECO:0000256" key="12">
    <source>
        <dbReference type="HAMAP-Rule" id="MF_00942"/>
    </source>
</evidence>
<feature type="domain" description="HhH-GPD" evidence="13">
    <location>
        <begin position="38"/>
        <end position="186"/>
    </location>
</feature>
<keyword evidence="6 12" id="KW-0408">Iron</keyword>
<feature type="binding site" evidence="12">
    <location>
        <position position="198"/>
    </location>
    <ligand>
        <name>[4Fe-4S] cluster</name>
        <dbReference type="ChEBI" id="CHEBI:49883"/>
    </ligand>
</feature>
<keyword evidence="11 12" id="KW-0326">Glycosidase</keyword>
<dbReference type="PROSITE" id="PS00764">
    <property type="entry name" value="ENDONUCLEASE_III_1"/>
    <property type="match status" value="1"/>
</dbReference>
<protein>
    <recommendedName>
        <fullName evidence="12">Endonuclease III</fullName>
        <ecNumber evidence="12">4.2.99.18</ecNumber>
    </recommendedName>
    <alternativeName>
        <fullName evidence="12">DNA-(apurinic or apyrimidinic site) lyase</fullName>
    </alternativeName>
</protein>
<dbReference type="Pfam" id="PF00730">
    <property type="entry name" value="HhH-GPD"/>
    <property type="match status" value="1"/>
</dbReference>
<evidence type="ECO:0000259" key="13">
    <source>
        <dbReference type="SMART" id="SM00478"/>
    </source>
</evidence>
<keyword evidence="4 12" id="KW-0227">DNA damage</keyword>
<organism evidence="14 15">
    <name type="scientific">Candidatus Merdicola faecigallinarum</name>
    <dbReference type="NCBI Taxonomy" id="2840862"/>
    <lineage>
        <taxon>Bacteria</taxon>
        <taxon>Bacillati</taxon>
        <taxon>Bacillota</taxon>
        <taxon>Clostridia</taxon>
        <taxon>Candidatus Merdicola</taxon>
    </lineage>
</organism>
<dbReference type="AlphaFoldDB" id="A0A9D1SAD2"/>